<dbReference type="Gene3D" id="3.40.30.10">
    <property type="entry name" value="Glutaredoxin"/>
    <property type="match status" value="1"/>
</dbReference>
<evidence type="ECO:0000256" key="2">
    <source>
        <dbReference type="ARBA" id="ARBA00022559"/>
    </source>
</evidence>
<evidence type="ECO:0000259" key="5">
    <source>
        <dbReference type="PROSITE" id="PS51352"/>
    </source>
</evidence>
<dbReference type="PROSITE" id="PS51352">
    <property type="entry name" value="THIOREDOXIN_2"/>
    <property type="match status" value="1"/>
</dbReference>
<gene>
    <name evidence="6" type="ORF">JOC95_001298</name>
</gene>
<evidence type="ECO:0000313" key="6">
    <source>
        <dbReference type="EMBL" id="MBM7619449.1"/>
    </source>
</evidence>
<dbReference type="Proteomes" id="UP000737402">
    <property type="component" value="Unassembled WGS sequence"/>
</dbReference>
<dbReference type="EMBL" id="JAFBED010000002">
    <property type="protein sequence ID" value="MBM7619449.1"/>
    <property type="molecule type" value="Genomic_DNA"/>
</dbReference>
<dbReference type="PIRSF" id="PIRSF000303">
    <property type="entry name" value="Glutathion_perox"/>
    <property type="match status" value="1"/>
</dbReference>
<dbReference type="InterPro" id="IPR000889">
    <property type="entry name" value="Glutathione_peroxidase"/>
</dbReference>
<reference evidence="6 7" key="1">
    <citation type="submission" date="2021-01" db="EMBL/GenBank/DDBJ databases">
        <title>Genomic Encyclopedia of Type Strains, Phase IV (KMG-IV): sequencing the most valuable type-strain genomes for metagenomic binning, comparative biology and taxonomic classification.</title>
        <authorList>
            <person name="Goeker M."/>
        </authorList>
    </citation>
    <scope>NUCLEOTIDE SEQUENCE [LARGE SCALE GENOMIC DNA]</scope>
    <source>
        <strain evidence="6 7">DSM 25879</strain>
    </source>
</reference>
<evidence type="ECO:0000256" key="1">
    <source>
        <dbReference type="ARBA" id="ARBA00006926"/>
    </source>
</evidence>
<dbReference type="PRINTS" id="PR01011">
    <property type="entry name" value="GLUTPROXDASE"/>
</dbReference>
<sequence length="158" mass="17773">MSIYEFSAKDLKGNDIPLNEYKGHVVLIVNTASKCGFTPQYEELEQLYKEYADRKFVILGFPCNQFGNQEPGSEDDIGEFCQLNYGVTFPMFAKVDVNGDNAHPLFNYLKENATGLLGSKAVKWNFTKFLVNRDGEVVDRIASATSPLKMKNDIEALL</sequence>
<accession>A0ABS2NXV6</accession>
<evidence type="ECO:0000313" key="7">
    <source>
        <dbReference type="Proteomes" id="UP000737402"/>
    </source>
</evidence>
<dbReference type="PANTHER" id="PTHR11592:SF78">
    <property type="entry name" value="GLUTATHIONE PEROXIDASE"/>
    <property type="match status" value="1"/>
</dbReference>
<dbReference type="RefSeq" id="WP_204414485.1">
    <property type="nucleotide sequence ID" value="NZ_JAFBED010000002.1"/>
</dbReference>
<dbReference type="PANTHER" id="PTHR11592">
    <property type="entry name" value="GLUTATHIONE PEROXIDASE"/>
    <property type="match status" value="1"/>
</dbReference>
<dbReference type="SUPFAM" id="SSF52833">
    <property type="entry name" value="Thioredoxin-like"/>
    <property type="match status" value="1"/>
</dbReference>
<comment type="caution">
    <text evidence="6">The sequence shown here is derived from an EMBL/GenBank/DDBJ whole genome shotgun (WGS) entry which is preliminary data.</text>
</comment>
<dbReference type="PROSITE" id="PS00460">
    <property type="entry name" value="GLUTATHIONE_PEROXID_1"/>
    <property type="match status" value="1"/>
</dbReference>
<comment type="similarity">
    <text evidence="1 4">Belongs to the glutathione peroxidase family.</text>
</comment>
<keyword evidence="3 4" id="KW-0560">Oxidoreductase</keyword>
<dbReference type="InterPro" id="IPR029760">
    <property type="entry name" value="GPX_CS"/>
</dbReference>
<feature type="domain" description="Thioredoxin" evidence="5">
    <location>
        <begin position="1"/>
        <end position="158"/>
    </location>
</feature>
<organism evidence="6 7">
    <name type="scientific">Sutcliffiella tianshenii</name>
    <dbReference type="NCBI Taxonomy" id="1463404"/>
    <lineage>
        <taxon>Bacteria</taxon>
        <taxon>Bacillati</taxon>
        <taxon>Bacillota</taxon>
        <taxon>Bacilli</taxon>
        <taxon>Bacillales</taxon>
        <taxon>Bacillaceae</taxon>
        <taxon>Sutcliffiella</taxon>
    </lineage>
</organism>
<dbReference type="InterPro" id="IPR013766">
    <property type="entry name" value="Thioredoxin_domain"/>
</dbReference>
<dbReference type="PROSITE" id="PS51355">
    <property type="entry name" value="GLUTATHIONE_PEROXID_3"/>
    <property type="match status" value="1"/>
</dbReference>
<dbReference type="Pfam" id="PF00255">
    <property type="entry name" value="GSHPx"/>
    <property type="match status" value="1"/>
</dbReference>
<dbReference type="PROSITE" id="PS00763">
    <property type="entry name" value="GLUTATHIONE_PEROXID_2"/>
    <property type="match status" value="1"/>
</dbReference>
<dbReference type="InterPro" id="IPR036249">
    <property type="entry name" value="Thioredoxin-like_sf"/>
</dbReference>
<proteinExistence type="inferred from homology"/>
<dbReference type="CDD" id="cd00340">
    <property type="entry name" value="GSH_Peroxidase"/>
    <property type="match status" value="1"/>
</dbReference>
<dbReference type="InterPro" id="IPR029759">
    <property type="entry name" value="GPX_AS"/>
</dbReference>
<dbReference type="GO" id="GO:0004602">
    <property type="term" value="F:glutathione peroxidase activity"/>
    <property type="evidence" value="ECO:0007669"/>
    <property type="project" value="UniProtKB-EC"/>
</dbReference>
<evidence type="ECO:0000256" key="3">
    <source>
        <dbReference type="ARBA" id="ARBA00023002"/>
    </source>
</evidence>
<evidence type="ECO:0000256" key="4">
    <source>
        <dbReference type="RuleBase" id="RU000499"/>
    </source>
</evidence>
<protein>
    <recommendedName>
        <fullName evidence="4">Glutathione peroxidase</fullName>
    </recommendedName>
</protein>
<keyword evidence="7" id="KW-1185">Reference proteome</keyword>
<keyword evidence="2 4" id="KW-0575">Peroxidase</keyword>
<name>A0ABS2NXV6_9BACI</name>